<sequence>MRSLTPRGLVAARPGRLPAHTSPVIGLSYSGTTVTESVYRRGRAVTRKQRAPARRDSPTRGKGFVSVDRHGPMPTWDTPYRPHPAQLKISPP</sequence>
<organism evidence="2 3">
    <name type="scientific">Micromonospora saelicesensis</name>
    <dbReference type="NCBI Taxonomy" id="285676"/>
    <lineage>
        <taxon>Bacteria</taxon>
        <taxon>Bacillati</taxon>
        <taxon>Actinomycetota</taxon>
        <taxon>Actinomycetes</taxon>
        <taxon>Micromonosporales</taxon>
        <taxon>Micromonosporaceae</taxon>
        <taxon>Micromonospora</taxon>
    </lineage>
</organism>
<name>A0A1C4ZYV7_9ACTN</name>
<protein>
    <submittedName>
        <fullName evidence="2">Uncharacterized protein</fullName>
    </submittedName>
</protein>
<feature type="region of interest" description="Disordered" evidence="1">
    <location>
        <begin position="43"/>
        <end position="92"/>
    </location>
</feature>
<evidence type="ECO:0000313" key="3">
    <source>
        <dbReference type="Proteomes" id="UP000198864"/>
    </source>
</evidence>
<evidence type="ECO:0000256" key="1">
    <source>
        <dbReference type="SAM" id="MobiDB-lite"/>
    </source>
</evidence>
<gene>
    <name evidence="2" type="ORF">GA0070561_6027</name>
</gene>
<dbReference type="Proteomes" id="UP000198864">
    <property type="component" value="Unassembled WGS sequence"/>
</dbReference>
<reference evidence="2 3" key="1">
    <citation type="submission" date="2016-06" db="EMBL/GenBank/DDBJ databases">
        <authorList>
            <person name="Kjaerup R.B."/>
            <person name="Dalgaard T.S."/>
            <person name="Juul-Madsen H.R."/>
        </authorList>
    </citation>
    <scope>NUCLEOTIDE SEQUENCE [LARGE SCALE GENOMIC DNA]</scope>
    <source>
        <strain evidence="2 3">DSM 44871</strain>
    </source>
</reference>
<dbReference type="AlphaFoldDB" id="A0A1C4ZYV7"/>
<accession>A0A1C4ZYV7</accession>
<evidence type="ECO:0000313" key="2">
    <source>
        <dbReference type="EMBL" id="SCF38113.1"/>
    </source>
</evidence>
<proteinExistence type="predicted"/>
<dbReference type="EMBL" id="FMCR01000007">
    <property type="protein sequence ID" value="SCF38113.1"/>
    <property type="molecule type" value="Genomic_DNA"/>
</dbReference>
<feature type="compositionally biased region" description="Basic residues" evidence="1">
    <location>
        <begin position="43"/>
        <end position="52"/>
    </location>
</feature>